<comment type="caution">
    <text evidence="3">The sequence shown here is derived from an EMBL/GenBank/DDBJ whole genome shotgun (WGS) entry which is preliminary data.</text>
</comment>
<proteinExistence type="inferred from homology"/>
<dbReference type="RefSeq" id="WP_394608189.1">
    <property type="nucleotide sequence ID" value="NZ_JBIHSJ010000004.1"/>
</dbReference>
<sequence>MIKIKNLLFFKIISAFFYFLSVNVALANLDLGKSELSTNEELSPDHIGNMANINISGEFNHAYIEQNSSYKSGNIASINQNGRNNKSLINQGGEANSANIDQYGNSNLAIILQNGNGNNGSISQYGNENEAILSQSGDSLDGSISQLGNGNLAYIVDNSSVSMSGYNINQSGQQSLIIINGMNRNISMTLK</sequence>
<protein>
    <recommendedName>
        <fullName evidence="5">Curlin subunit CsgB</fullName>
    </recommendedName>
</protein>
<dbReference type="EMBL" id="JBIHSN010000003">
    <property type="protein sequence ID" value="MFH0266386.1"/>
    <property type="molecule type" value="Genomic_DNA"/>
</dbReference>
<organism evidence="3 4">
    <name type="scientific">Vibrio rumoiensis</name>
    <dbReference type="NCBI Taxonomy" id="76258"/>
    <lineage>
        <taxon>Bacteria</taxon>
        <taxon>Pseudomonadati</taxon>
        <taxon>Pseudomonadota</taxon>
        <taxon>Gammaproteobacteria</taxon>
        <taxon>Vibrionales</taxon>
        <taxon>Vibrionaceae</taxon>
        <taxon>Vibrio</taxon>
    </lineage>
</organism>
<dbReference type="InterPro" id="IPR009742">
    <property type="entry name" value="Curlin_rpt"/>
</dbReference>
<gene>
    <name evidence="3" type="ORF">ACGRQ9_13120</name>
</gene>
<keyword evidence="4" id="KW-1185">Reference proteome</keyword>
<evidence type="ECO:0000256" key="2">
    <source>
        <dbReference type="ARBA" id="ARBA00022729"/>
    </source>
</evidence>
<evidence type="ECO:0000313" key="3">
    <source>
        <dbReference type="EMBL" id="MFH0266386.1"/>
    </source>
</evidence>
<comment type="similarity">
    <text evidence="1">Belongs to the CsgA/CsgB family.</text>
</comment>
<dbReference type="Pfam" id="PF07012">
    <property type="entry name" value="Curlin_rpt"/>
    <property type="match status" value="1"/>
</dbReference>
<keyword evidence="2" id="KW-0732">Signal</keyword>
<name>A0ABW7IXK6_9VIBR</name>
<reference evidence="3 4" key="1">
    <citation type="submission" date="2024-10" db="EMBL/GenBank/DDBJ databases">
        <authorList>
            <person name="Yibar A."/>
            <person name="Saticioglu I.B."/>
            <person name="Duman M."/>
            <person name="Ajmi N."/>
            <person name="Gurler F."/>
            <person name="Ay H."/>
            <person name="Onuk E."/>
            <person name="Guler S."/>
            <person name="Romalde J.L."/>
        </authorList>
    </citation>
    <scope>NUCLEOTIDE SEQUENCE [LARGE SCALE GENOMIC DNA]</scope>
    <source>
        <strain evidence="3 4">14-MA-B</strain>
    </source>
</reference>
<accession>A0ABW7IXK6</accession>
<evidence type="ECO:0000256" key="1">
    <source>
        <dbReference type="ARBA" id="ARBA00009766"/>
    </source>
</evidence>
<dbReference type="Proteomes" id="UP001607151">
    <property type="component" value="Unassembled WGS sequence"/>
</dbReference>
<evidence type="ECO:0008006" key="5">
    <source>
        <dbReference type="Google" id="ProtNLM"/>
    </source>
</evidence>
<evidence type="ECO:0000313" key="4">
    <source>
        <dbReference type="Proteomes" id="UP001607151"/>
    </source>
</evidence>